<dbReference type="Proteomes" id="UP001250656">
    <property type="component" value="Unassembled WGS sequence"/>
</dbReference>
<dbReference type="RefSeq" id="WP_314013417.1">
    <property type="nucleotide sequence ID" value="NZ_JAVTTP010000001.1"/>
</dbReference>
<proteinExistence type="predicted"/>
<organism evidence="1 2">
    <name type="scientific">Pricia mediterranea</name>
    <dbReference type="NCBI Taxonomy" id="3076079"/>
    <lineage>
        <taxon>Bacteria</taxon>
        <taxon>Pseudomonadati</taxon>
        <taxon>Bacteroidota</taxon>
        <taxon>Flavobacteriia</taxon>
        <taxon>Flavobacteriales</taxon>
        <taxon>Flavobacteriaceae</taxon>
        <taxon>Pricia</taxon>
    </lineage>
</organism>
<reference evidence="1 2" key="1">
    <citation type="submission" date="2023-09" db="EMBL/GenBank/DDBJ databases">
        <title>Novel taxa isolated from Blanes Bay.</title>
        <authorList>
            <person name="Rey-Velasco X."/>
            <person name="Lucena T."/>
        </authorList>
    </citation>
    <scope>NUCLEOTIDE SEQUENCE [LARGE SCALE GENOMIC DNA]</scope>
    <source>
        <strain evidence="1 2">S334</strain>
    </source>
</reference>
<sequence>MVKKRLEKQLETTYGLFQSINLEQLPDILESYQNLDCKIEYDEQENPVDFTIYDKSGYVLRSDEIAPYIPIRKNPEKFKTGDTQINAESKQLKLELQKCIKEAYENTYRNSGKKFLFSKHIDRIGIKPLAKEMIKLERFLFLEKYLPTDDRSLGNRIQEHFHYVKDKLYVAESVKEEQRLKGKVELIKQASDRQLFDTPKEREILFELVRSLGIDYGRGMLRFSNSHRHRVKLNMGQIPLPKQIDFYASPGFIQENEKVLDGQLNDKPEKEIRPSPTAIFLPWMFPNLYGAMRQKYRERFERLSLKSYCQYAEGKQVSFEKSPKDCIEFFNTRGGKA</sequence>
<evidence type="ECO:0000313" key="1">
    <source>
        <dbReference type="EMBL" id="MDT7828220.1"/>
    </source>
</evidence>
<gene>
    <name evidence="1" type="ORF">RQM65_06055</name>
</gene>
<evidence type="ECO:0000313" key="2">
    <source>
        <dbReference type="Proteomes" id="UP001250656"/>
    </source>
</evidence>
<protein>
    <submittedName>
        <fullName evidence="1">Uncharacterized protein</fullName>
    </submittedName>
</protein>
<keyword evidence="2" id="KW-1185">Reference proteome</keyword>
<dbReference type="EMBL" id="JAVTTP010000001">
    <property type="protein sequence ID" value="MDT7828220.1"/>
    <property type="molecule type" value="Genomic_DNA"/>
</dbReference>
<name>A0ABU3L394_9FLAO</name>
<comment type="caution">
    <text evidence="1">The sequence shown here is derived from an EMBL/GenBank/DDBJ whole genome shotgun (WGS) entry which is preliminary data.</text>
</comment>
<accession>A0ABU3L394</accession>